<comment type="similarity">
    <text evidence="2">Belongs to the TOR1AIP family.</text>
</comment>
<evidence type="ECO:0000256" key="5">
    <source>
        <dbReference type="ARBA" id="ARBA00022989"/>
    </source>
</evidence>
<reference evidence="13" key="1">
    <citation type="journal article" date="2023" name="Front. Mar. Sci.">
        <title>A new Merluccius polli reference genome to investigate the effects of global change in West African waters.</title>
        <authorList>
            <person name="Mateo J.L."/>
            <person name="Blanco-Fernandez C."/>
            <person name="Garcia-Vazquez E."/>
            <person name="Machado-Schiaffino G."/>
        </authorList>
    </citation>
    <scope>NUCLEOTIDE SEQUENCE</scope>
    <source>
        <strain evidence="13">C29</strain>
        <tissue evidence="13">Fin</tissue>
    </source>
</reference>
<dbReference type="GO" id="GO:0001671">
    <property type="term" value="F:ATPase activator activity"/>
    <property type="evidence" value="ECO:0007669"/>
    <property type="project" value="InterPro"/>
</dbReference>
<accession>A0AA47P7U9</accession>
<organism evidence="13 14">
    <name type="scientific">Merluccius polli</name>
    <name type="common">Benguela hake</name>
    <name type="synonym">Merluccius cadenati</name>
    <dbReference type="NCBI Taxonomy" id="89951"/>
    <lineage>
        <taxon>Eukaryota</taxon>
        <taxon>Metazoa</taxon>
        <taxon>Chordata</taxon>
        <taxon>Craniata</taxon>
        <taxon>Vertebrata</taxon>
        <taxon>Euteleostomi</taxon>
        <taxon>Actinopterygii</taxon>
        <taxon>Neopterygii</taxon>
        <taxon>Teleostei</taxon>
        <taxon>Neoteleostei</taxon>
        <taxon>Acanthomorphata</taxon>
        <taxon>Zeiogadaria</taxon>
        <taxon>Gadariae</taxon>
        <taxon>Gadiformes</taxon>
        <taxon>Gadoidei</taxon>
        <taxon>Merlucciidae</taxon>
        <taxon>Merluccius</taxon>
    </lineage>
</organism>
<feature type="region of interest" description="Disordered" evidence="10">
    <location>
        <begin position="1"/>
        <end position="87"/>
    </location>
</feature>
<keyword evidence="3" id="KW-0597">Phosphoprotein</keyword>
<feature type="compositionally biased region" description="Basic and acidic residues" evidence="10">
    <location>
        <begin position="53"/>
        <end position="64"/>
    </location>
</feature>
<dbReference type="InterPro" id="IPR046753">
    <property type="entry name" value="TOIP1/2_C"/>
</dbReference>
<keyword evidence="4 11" id="KW-0812">Transmembrane</keyword>
<evidence type="ECO:0000256" key="10">
    <source>
        <dbReference type="SAM" id="MobiDB-lite"/>
    </source>
</evidence>
<evidence type="ECO:0000313" key="13">
    <source>
        <dbReference type="EMBL" id="KAK0149677.1"/>
    </source>
</evidence>
<keyword evidence="7" id="KW-0325">Glycoprotein</keyword>
<dbReference type="Gene3D" id="3.40.50.12190">
    <property type="match status" value="2"/>
</dbReference>
<keyword evidence="14" id="KW-1185">Reference proteome</keyword>
<dbReference type="Proteomes" id="UP001174136">
    <property type="component" value="Unassembled WGS sequence"/>
</dbReference>
<feature type="domain" description="Torsin-1A-interacting protein 1/2 AAA+ activator" evidence="12">
    <location>
        <begin position="263"/>
        <end position="473"/>
    </location>
</feature>
<comment type="subcellular location">
    <subcellularLocation>
        <location evidence="9">Endomembrane system</location>
        <topology evidence="9">Single-pass membrane protein</topology>
    </subcellularLocation>
    <subcellularLocation>
        <location evidence="1">Nucleus envelope</location>
    </subcellularLocation>
</comment>
<sequence length="975" mass="108795">MESGDSQNTVTRTTRRSTRQSAAKVTKIEARAPLRRTKRGIENTTVAAVNGSKETKNASADKRSPNKKRRVEKDEVMDGDDDDDMDVEPEEHLEMQKPQDMEMPLDSLHASQQPELFIGSAQTTGSFEDDSVTPPVLLQHSQSVKHEDLGVLRNTAGVPKSTNYVPGGYSMSAVSYTTRERVNVPQQKKTVQLKNQGVKKPAIKPAVKVTHGSSPRGFCWYLTRMVCLLLLSATVILAYNNASALQNLTAGGKKLTKKVKPGDFLAKWSDLQSQFPGQRIELWKRSKIHLERHLQTPEPTEPVSLILAAGRSAERTLYCLAQGLASAFSTAHNASVLHIDGAATAGQDSDQVKMDIDSKLRGAFGGGDQPAAVVHRFEELPPGSTLIFYRYCDHENAAYKQVFLAFTVLLPQDHLDSQQSLKEVEEIVQEYIADRFVGSGSRPAFNQMDADKLSGLWSRISHLILPVAEEPQVELNGYRDLQLSLDRFAAECEAVGLRISTSKSESMVLNRKRVECTLRVGDEILPQVEEFKYLGVLFTSEGRMEREIDRRIGAASAVMRTLHGSVVVKRELSRKAKLSIYQSIYVPALTYGHELWVMTERTRSRVQAAEMSFLRRVAGLSLRDRVRSSVIREELGVDPLLLRVERSQMRWLGHLVRMPPGRLPGEVFRARPTGSPNKKRRVEKDEVMDGDDDDDMDVEPEEHLEMQKPQDMEMPLDSLHASFCWYLTRLCILLLSAVVILVYNNVPALQNLTKKVKPGEFLAKWSDLQSQFPGQRIELWKRSKVHLEGHLQNPEPTEPVSLILAAGRSAEKTLYCLAQGLASAFSAAHNASVLHIDGAATAGQDSDQVKMDIDNKLRGAFGGGDQPAAVIHRFEELPPGSTLIFYRYCDHENAAYKQVFLAFTVLLPQDHLDSKQSLKEVEEIVQEYIADRFVGSGSRPAFDRMDVDKLSGLWSRISHLILPVATESQVELNGC</sequence>
<gene>
    <name evidence="13" type="primary">TOR1AIP2</name>
    <name evidence="13" type="ORF">N1851_009559</name>
</gene>
<feature type="compositionally biased region" description="Acidic residues" evidence="10">
    <location>
        <begin position="688"/>
        <end position="698"/>
    </location>
</feature>
<evidence type="ECO:0000256" key="6">
    <source>
        <dbReference type="ARBA" id="ARBA00023136"/>
    </source>
</evidence>
<dbReference type="Pfam" id="PF05609">
    <property type="entry name" value="LAP1_C"/>
    <property type="match status" value="2"/>
</dbReference>
<keyword evidence="5 11" id="KW-1133">Transmembrane helix</keyword>
<keyword evidence="8" id="KW-0539">Nucleus</keyword>
<evidence type="ECO:0000256" key="9">
    <source>
        <dbReference type="ARBA" id="ARBA00037847"/>
    </source>
</evidence>
<evidence type="ECO:0000256" key="8">
    <source>
        <dbReference type="ARBA" id="ARBA00023242"/>
    </source>
</evidence>
<dbReference type="InterPro" id="IPR008662">
    <property type="entry name" value="TOIP1/2"/>
</dbReference>
<keyword evidence="6 11" id="KW-0472">Membrane</keyword>
<feature type="region of interest" description="Disordered" evidence="10">
    <location>
        <begin position="666"/>
        <end position="698"/>
    </location>
</feature>
<feature type="compositionally biased region" description="Acidic residues" evidence="10">
    <location>
        <begin position="77"/>
        <end position="87"/>
    </location>
</feature>
<dbReference type="PANTHER" id="PTHR18843:SF7">
    <property type="entry name" value="LAMINA-ASSOCIATED POLYPEPTIDE 1B ISOFORM 1-RELATED"/>
    <property type="match status" value="1"/>
</dbReference>
<dbReference type="PANTHER" id="PTHR18843">
    <property type="entry name" value="TORSIN-1A-INTERACTING PROTEIN"/>
    <property type="match status" value="1"/>
</dbReference>
<dbReference type="AlphaFoldDB" id="A0AA47P7U9"/>
<evidence type="ECO:0000256" key="1">
    <source>
        <dbReference type="ARBA" id="ARBA00004259"/>
    </source>
</evidence>
<name>A0AA47P7U9_MERPO</name>
<feature type="domain" description="Torsin-1A-interacting protein 1/2 AAA+ activator" evidence="12">
    <location>
        <begin position="751"/>
        <end position="975"/>
    </location>
</feature>
<dbReference type="GO" id="GO:0016020">
    <property type="term" value="C:membrane"/>
    <property type="evidence" value="ECO:0007669"/>
    <property type="project" value="TreeGrafter"/>
</dbReference>
<evidence type="ECO:0000256" key="7">
    <source>
        <dbReference type="ARBA" id="ARBA00023180"/>
    </source>
</evidence>
<feature type="transmembrane region" description="Helical" evidence="11">
    <location>
        <begin position="725"/>
        <end position="746"/>
    </location>
</feature>
<dbReference type="EMBL" id="JAOPHQ010001725">
    <property type="protein sequence ID" value="KAK0149677.1"/>
    <property type="molecule type" value="Genomic_DNA"/>
</dbReference>
<evidence type="ECO:0000256" key="4">
    <source>
        <dbReference type="ARBA" id="ARBA00022692"/>
    </source>
</evidence>
<proteinExistence type="inferred from homology"/>
<comment type="caution">
    <text evidence="13">The sequence shown here is derived from an EMBL/GenBank/DDBJ whole genome shotgun (WGS) entry which is preliminary data.</text>
</comment>
<evidence type="ECO:0000259" key="12">
    <source>
        <dbReference type="Pfam" id="PF05609"/>
    </source>
</evidence>
<dbReference type="GO" id="GO:0005635">
    <property type="term" value="C:nuclear envelope"/>
    <property type="evidence" value="ECO:0007669"/>
    <property type="project" value="UniProtKB-SubCell"/>
</dbReference>
<dbReference type="InterPro" id="IPR038599">
    <property type="entry name" value="LAP1C-like_C_sf"/>
</dbReference>
<evidence type="ECO:0000256" key="3">
    <source>
        <dbReference type="ARBA" id="ARBA00022553"/>
    </source>
</evidence>
<evidence type="ECO:0000256" key="11">
    <source>
        <dbReference type="SAM" id="Phobius"/>
    </source>
</evidence>
<evidence type="ECO:0000313" key="14">
    <source>
        <dbReference type="Proteomes" id="UP001174136"/>
    </source>
</evidence>
<dbReference type="GO" id="GO:0061024">
    <property type="term" value="P:membrane organization"/>
    <property type="evidence" value="ECO:0007669"/>
    <property type="project" value="TreeGrafter"/>
</dbReference>
<protein>
    <submittedName>
        <fullName evidence="13">Torsin-1A-interacting protein 2</fullName>
    </submittedName>
</protein>
<evidence type="ECO:0000256" key="2">
    <source>
        <dbReference type="ARBA" id="ARBA00007860"/>
    </source>
</evidence>